<name>A0AAW9ZJE8_LIMRT</name>
<evidence type="ECO:0000256" key="1">
    <source>
        <dbReference type="SAM" id="MobiDB-lite"/>
    </source>
</evidence>
<dbReference type="RefSeq" id="WP_152697939.1">
    <property type="nucleotide sequence ID" value="NZ_JABAFN010000050.1"/>
</dbReference>
<evidence type="ECO:0000313" key="3">
    <source>
        <dbReference type="Proteomes" id="UP000587270"/>
    </source>
</evidence>
<organism evidence="2 3">
    <name type="scientific">Limosilactobacillus reuteri</name>
    <name type="common">Lactobacillus reuteri</name>
    <dbReference type="NCBI Taxonomy" id="1598"/>
    <lineage>
        <taxon>Bacteria</taxon>
        <taxon>Bacillati</taxon>
        <taxon>Bacillota</taxon>
        <taxon>Bacilli</taxon>
        <taxon>Lactobacillales</taxon>
        <taxon>Lactobacillaceae</taxon>
        <taxon>Limosilactobacillus</taxon>
    </lineage>
</organism>
<reference evidence="2 3" key="1">
    <citation type="submission" date="2020-04" db="EMBL/GenBank/DDBJ databases">
        <authorList>
            <person name="Hitch T.C.A."/>
            <person name="Wylensek D."/>
            <person name="Clavel T."/>
        </authorList>
    </citation>
    <scope>NUCLEOTIDE SEQUENCE [LARGE SCALE GENOMIC DNA]</scope>
    <source>
        <strain evidence="2 3">WCA-386-APC-4I</strain>
    </source>
</reference>
<proteinExistence type="predicted"/>
<sequence length="124" mass="14276">MVKYKFDKGTKKKAKAKPRPRPIPKTDLSKPEETYDPLAITHKVESNLQHKKRPVGRPKTGRKSYKTVRLLTSTVLKINALENALGIKTQDATVDQAIDRVINSLTSDERRAYNLWLEMFKKKE</sequence>
<gene>
    <name evidence="2" type="ORF">HF865_09535</name>
</gene>
<accession>A0AAW9ZJE8</accession>
<dbReference type="Proteomes" id="UP000587270">
    <property type="component" value="Unassembled WGS sequence"/>
</dbReference>
<feature type="compositionally biased region" description="Basic residues" evidence="1">
    <location>
        <begin position="49"/>
        <end position="64"/>
    </location>
</feature>
<dbReference type="EMBL" id="JABAFN010000050">
    <property type="protein sequence ID" value="NME22915.1"/>
    <property type="molecule type" value="Genomic_DNA"/>
</dbReference>
<comment type="caution">
    <text evidence="2">The sequence shown here is derived from an EMBL/GenBank/DDBJ whole genome shotgun (WGS) entry which is preliminary data.</text>
</comment>
<protein>
    <submittedName>
        <fullName evidence="2">Replication-associated protein RepC</fullName>
    </submittedName>
</protein>
<dbReference type="AlphaFoldDB" id="A0AAW9ZJE8"/>
<evidence type="ECO:0000313" key="2">
    <source>
        <dbReference type="EMBL" id="NME22915.1"/>
    </source>
</evidence>
<feature type="compositionally biased region" description="Basic residues" evidence="1">
    <location>
        <begin position="10"/>
        <end position="22"/>
    </location>
</feature>
<feature type="region of interest" description="Disordered" evidence="1">
    <location>
        <begin position="1"/>
        <end position="64"/>
    </location>
</feature>